<dbReference type="GO" id="GO:0016757">
    <property type="term" value="F:glycosyltransferase activity"/>
    <property type="evidence" value="ECO:0007669"/>
    <property type="project" value="UniProtKB-KW"/>
</dbReference>
<dbReference type="InterPro" id="IPR001296">
    <property type="entry name" value="Glyco_trans_1"/>
</dbReference>
<name>A0A261FB71_9BIFI</name>
<organism evidence="5 6">
    <name type="scientific">Aeriscardovia aeriphila</name>
    <dbReference type="NCBI Taxonomy" id="218139"/>
    <lineage>
        <taxon>Bacteria</taxon>
        <taxon>Bacillati</taxon>
        <taxon>Actinomycetota</taxon>
        <taxon>Actinomycetes</taxon>
        <taxon>Bifidobacteriales</taxon>
        <taxon>Bifidobacteriaceae</taxon>
        <taxon>Aeriscardovia</taxon>
    </lineage>
</organism>
<comment type="caution">
    <text evidence="5">The sequence shown here is derived from an EMBL/GenBank/DDBJ whole genome shotgun (WGS) entry which is preliminary data.</text>
</comment>
<dbReference type="InterPro" id="IPR028098">
    <property type="entry name" value="Glyco_trans_4-like_N"/>
</dbReference>
<dbReference type="AlphaFoldDB" id="A0A261FB71"/>
<evidence type="ECO:0000259" key="3">
    <source>
        <dbReference type="Pfam" id="PF00534"/>
    </source>
</evidence>
<dbReference type="Gene3D" id="3.40.50.2000">
    <property type="entry name" value="Glycogen Phosphorylase B"/>
    <property type="match status" value="2"/>
</dbReference>
<evidence type="ECO:0000256" key="2">
    <source>
        <dbReference type="ARBA" id="ARBA00022679"/>
    </source>
</evidence>
<feature type="domain" description="Glycosyl transferase family 1" evidence="3">
    <location>
        <begin position="221"/>
        <end position="371"/>
    </location>
</feature>
<dbReference type="Pfam" id="PF00534">
    <property type="entry name" value="Glycos_transf_1"/>
    <property type="match status" value="1"/>
</dbReference>
<evidence type="ECO:0000313" key="5">
    <source>
        <dbReference type="EMBL" id="OZG56400.1"/>
    </source>
</evidence>
<dbReference type="InterPro" id="IPR050194">
    <property type="entry name" value="Glycosyltransferase_grp1"/>
</dbReference>
<keyword evidence="2 5" id="KW-0808">Transferase</keyword>
<dbReference type="Proteomes" id="UP000228976">
    <property type="component" value="Unassembled WGS sequence"/>
</dbReference>
<reference evidence="5 6" key="1">
    <citation type="journal article" date="2017" name="BMC Genomics">
        <title>Comparative genomic and phylogenomic analyses of the Bifidobacteriaceae family.</title>
        <authorList>
            <person name="Lugli G.A."/>
            <person name="Milani C."/>
            <person name="Turroni F."/>
            <person name="Duranti S."/>
            <person name="Mancabelli L."/>
            <person name="Mangifesta M."/>
            <person name="Ferrario C."/>
            <person name="Modesto M."/>
            <person name="Mattarelli P."/>
            <person name="Jiri K."/>
            <person name="van Sinderen D."/>
            <person name="Ventura M."/>
        </authorList>
    </citation>
    <scope>NUCLEOTIDE SEQUENCE [LARGE SCALE GENOMIC DNA]</scope>
    <source>
        <strain evidence="5 6">LMG 21773</strain>
    </source>
</reference>
<proteinExistence type="predicted"/>
<dbReference type="PANTHER" id="PTHR45947">
    <property type="entry name" value="SULFOQUINOVOSYL TRANSFERASE SQD2"/>
    <property type="match status" value="1"/>
</dbReference>
<dbReference type="EMBL" id="MWWU01000002">
    <property type="protein sequence ID" value="OZG56400.1"/>
    <property type="molecule type" value="Genomic_DNA"/>
</dbReference>
<protein>
    <submittedName>
        <fullName evidence="5">Glycosyl transferase</fullName>
    </submittedName>
</protein>
<keyword evidence="6" id="KW-1185">Reference proteome</keyword>
<dbReference type="Pfam" id="PF13439">
    <property type="entry name" value="Glyco_transf_4"/>
    <property type="match status" value="1"/>
</dbReference>
<accession>A0A261FB71</accession>
<evidence type="ECO:0000256" key="1">
    <source>
        <dbReference type="ARBA" id="ARBA00022676"/>
    </source>
</evidence>
<dbReference type="OrthoDB" id="9802525at2"/>
<dbReference type="SUPFAM" id="SSF53756">
    <property type="entry name" value="UDP-Glycosyltransferase/glycogen phosphorylase"/>
    <property type="match status" value="1"/>
</dbReference>
<dbReference type="GO" id="GO:1901137">
    <property type="term" value="P:carbohydrate derivative biosynthetic process"/>
    <property type="evidence" value="ECO:0007669"/>
    <property type="project" value="UniProtKB-ARBA"/>
</dbReference>
<evidence type="ECO:0000313" key="6">
    <source>
        <dbReference type="Proteomes" id="UP000228976"/>
    </source>
</evidence>
<feature type="domain" description="Glycosyltransferase subfamily 4-like N-terminal" evidence="4">
    <location>
        <begin position="16"/>
        <end position="184"/>
    </location>
</feature>
<dbReference type="RefSeq" id="WP_148139963.1">
    <property type="nucleotide sequence ID" value="NZ_JACBYZ010000001.1"/>
</dbReference>
<dbReference type="PANTHER" id="PTHR45947:SF3">
    <property type="entry name" value="SULFOQUINOVOSYL TRANSFERASE SQD2"/>
    <property type="match status" value="1"/>
</dbReference>
<gene>
    <name evidence="5" type="ORF">AEAE_0888</name>
</gene>
<keyword evidence="1" id="KW-0328">Glycosyltransferase</keyword>
<evidence type="ECO:0000259" key="4">
    <source>
        <dbReference type="Pfam" id="PF13439"/>
    </source>
</evidence>
<sequence>MKTIVLVCDDVNDHGNGTSNSARQFAEELQRRGFEVRLVGIGAPEFSVREQRIPLVSFLAHKQRMRLAHADKAVLARALDGADLVHVYLPFSLERLAVRMARSRHIPVTAGFHLMPQNVLYSAGLVGKIPWLRRLTSNWLYTLFWKQMYRWVSDIHVPSRMGKTQLVEHGYTNRIHVFSNGVNPRFTEVLAPDSAKEKAEAEVQTEVVQQQAEPPQQHALTVRMMKIITSGRLAGEKDYDTFLRALALCKHRAHISVQMCGTGPKYHHLRALARTEKLENFTISYLSSRALQRALNGADLFVHPALVELESLSVLEALACGVVPVISDSELSAASQFSLHQRSLFAAGNAKQLAQQIDWWYEHPNERAEYSARYAQLAREKYSLHASVDAFLAMAKQATRM</sequence>